<keyword evidence="9" id="KW-1185">Reference proteome</keyword>
<evidence type="ECO:0000256" key="2">
    <source>
        <dbReference type="ARBA" id="ARBA00022723"/>
    </source>
</evidence>
<dbReference type="InterPro" id="IPR036396">
    <property type="entry name" value="Cyt_P450_sf"/>
</dbReference>
<dbReference type="AlphaFoldDB" id="A0AA38Z1X1"/>
<evidence type="ECO:0000256" key="4">
    <source>
        <dbReference type="ARBA" id="ARBA00023004"/>
    </source>
</evidence>
<dbReference type="GO" id="GO:0016705">
    <property type="term" value="F:oxidoreductase activity, acting on paired donors, with incorporation or reduction of molecular oxygen"/>
    <property type="evidence" value="ECO:0007669"/>
    <property type="project" value="InterPro"/>
</dbReference>
<comment type="cofactor">
    <cofactor evidence="5">
        <name>heme</name>
        <dbReference type="ChEBI" id="CHEBI:30413"/>
    </cofactor>
</comment>
<dbReference type="PRINTS" id="PR00463">
    <property type="entry name" value="EP450I"/>
</dbReference>
<proteinExistence type="inferred from homology"/>
<dbReference type="SUPFAM" id="SSF48264">
    <property type="entry name" value="Cytochrome P450"/>
    <property type="match status" value="1"/>
</dbReference>
<comment type="caution">
    <text evidence="8">The sequence shown here is derived from an EMBL/GenBank/DDBJ whole genome shotgun (WGS) entry which is preliminary data.</text>
</comment>
<dbReference type="PANTHER" id="PTHR47950:SF44">
    <property type="entry name" value="CYTOCHROME P450, FAMILY 76, SUBFAMILY C, POLYPEPTIDE 5-RELATED"/>
    <property type="match status" value="1"/>
</dbReference>
<keyword evidence="5 6" id="KW-0349">Heme</keyword>
<dbReference type="InterPro" id="IPR002401">
    <property type="entry name" value="Cyt_P450_E_grp-I"/>
</dbReference>
<evidence type="ECO:0000256" key="1">
    <source>
        <dbReference type="ARBA" id="ARBA00010617"/>
    </source>
</evidence>
<dbReference type="CDD" id="cd11073">
    <property type="entry name" value="CYP76-like"/>
    <property type="match status" value="1"/>
</dbReference>
<keyword evidence="2 5" id="KW-0479">Metal-binding</keyword>
<keyword evidence="6" id="KW-0503">Monooxygenase</keyword>
<evidence type="ECO:0000256" key="5">
    <source>
        <dbReference type="PIRSR" id="PIRSR602401-1"/>
    </source>
</evidence>
<evidence type="ECO:0000313" key="9">
    <source>
        <dbReference type="Proteomes" id="UP001168098"/>
    </source>
</evidence>
<evidence type="ECO:0000256" key="7">
    <source>
        <dbReference type="SAM" id="SignalP"/>
    </source>
</evidence>
<dbReference type="InterPro" id="IPR001128">
    <property type="entry name" value="Cyt_P450"/>
</dbReference>
<feature type="binding site" description="axial binding residue" evidence="5">
    <location>
        <position position="427"/>
    </location>
    <ligand>
        <name>heme</name>
        <dbReference type="ChEBI" id="CHEBI:30413"/>
    </ligand>
    <ligandPart>
        <name>Fe</name>
        <dbReference type="ChEBI" id="CHEBI:18248"/>
    </ligandPart>
</feature>
<dbReference type="InterPro" id="IPR017972">
    <property type="entry name" value="Cyt_P450_CS"/>
</dbReference>
<sequence>MDYTTLLLLFSFVWPCIKVITTGFTNRRSGVARLPPGPRPFPIIGNLLKLGKKPHQSLTILSKTYGPLMSLKLGSTTTIVVSSSEAAQEVLNKNDQAFSSRTVLNAIQVVDHHHFSIVFLPASAHWRNLRKICSMQMFSSHRVDARQAMRQNIVQQLLGHAQETTFTTTLNLLSNTIFSVNLAHYNSNFSQEFKDLIWSIMEEAGKPNLADFFPVLRMVDPQGIQKRMTVYFNKLIEFFYGFIEQRLPLKASSSNNDVLDGLLNLDKQHDHELSCNDIRHLLADLFSAGIDTTSGTVEWAMAELLNNPKSMAKARSELGKVVGEEKIVEESDISKLPYLQAVVKETFRLHPPVPFLVPRKTEMKSEILGYAVPKNARVLVNVWAIGRDSTIWSNPNSFVPERYLECEIDVKGRDFRLIPFGSGRRICPGMLLGHRMLEDGLKPEDMDMTEKFGFTLRKAQPLQAVPIKP</sequence>
<dbReference type="EMBL" id="JARBHA010000015">
    <property type="protein sequence ID" value="KAJ9680871.1"/>
    <property type="molecule type" value="Genomic_DNA"/>
</dbReference>
<dbReference type="Proteomes" id="UP001168098">
    <property type="component" value="Unassembled WGS sequence"/>
</dbReference>
<evidence type="ECO:0000313" key="8">
    <source>
        <dbReference type="EMBL" id="KAJ9680871.1"/>
    </source>
</evidence>
<keyword evidence="3 6" id="KW-0560">Oxidoreductase</keyword>
<gene>
    <name evidence="8" type="ORF">PVL29_020009</name>
</gene>
<keyword evidence="4 5" id="KW-0408">Iron</keyword>
<feature type="signal peptide" evidence="7">
    <location>
        <begin position="1"/>
        <end position="23"/>
    </location>
</feature>
<protein>
    <recommendedName>
        <fullName evidence="10">Cytochrome P450</fullName>
    </recommendedName>
</protein>
<dbReference type="GO" id="GO:0020037">
    <property type="term" value="F:heme binding"/>
    <property type="evidence" value="ECO:0007669"/>
    <property type="project" value="InterPro"/>
</dbReference>
<reference evidence="8 9" key="1">
    <citation type="journal article" date="2023" name="BMC Biotechnol.">
        <title>Vitis rotundifolia cv Carlos genome sequencing.</title>
        <authorList>
            <person name="Huff M."/>
            <person name="Hulse-Kemp A."/>
            <person name="Scheffler B."/>
            <person name="Youngblood R."/>
            <person name="Simpson S."/>
            <person name="Babiker E."/>
            <person name="Staton M."/>
        </authorList>
    </citation>
    <scope>NUCLEOTIDE SEQUENCE [LARGE SCALE GENOMIC DNA]</scope>
    <source>
        <tissue evidence="8">Leaf</tissue>
    </source>
</reference>
<dbReference type="FunFam" id="1.10.630.10:FF:000007">
    <property type="entry name" value="Cytochrome P450 76C4"/>
    <property type="match status" value="1"/>
</dbReference>
<evidence type="ECO:0000256" key="3">
    <source>
        <dbReference type="ARBA" id="ARBA00023002"/>
    </source>
</evidence>
<dbReference type="PROSITE" id="PS00086">
    <property type="entry name" value="CYTOCHROME_P450"/>
    <property type="match status" value="1"/>
</dbReference>
<dbReference type="Gene3D" id="1.10.630.10">
    <property type="entry name" value="Cytochrome P450"/>
    <property type="match status" value="1"/>
</dbReference>
<dbReference type="GO" id="GO:0005506">
    <property type="term" value="F:iron ion binding"/>
    <property type="evidence" value="ECO:0007669"/>
    <property type="project" value="InterPro"/>
</dbReference>
<name>A0AA38Z1X1_VITRO</name>
<dbReference type="GO" id="GO:0004497">
    <property type="term" value="F:monooxygenase activity"/>
    <property type="evidence" value="ECO:0007669"/>
    <property type="project" value="UniProtKB-KW"/>
</dbReference>
<keyword evidence="7" id="KW-0732">Signal</keyword>
<dbReference type="Pfam" id="PF00067">
    <property type="entry name" value="p450"/>
    <property type="match status" value="1"/>
</dbReference>
<accession>A0AA38Z1X1</accession>
<organism evidence="8 9">
    <name type="scientific">Vitis rotundifolia</name>
    <name type="common">Muscadine grape</name>
    <dbReference type="NCBI Taxonomy" id="103349"/>
    <lineage>
        <taxon>Eukaryota</taxon>
        <taxon>Viridiplantae</taxon>
        <taxon>Streptophyta</taxon>
        <taxon>Embryophyta</taxon>
        <taxon>Tracheophyta</taxon>
        <taxon>Spermatophyta</taxon>
        <taxon>Magnoliopsida</taxon>
        <taxon>eudicotyledons</taxon>
        <taxon>Gunneridae</taxon>
        <taxon>Pentapetalae</taxon>
        <taxon>rosids</taxon>
        <taxon>Vitales</taxon>
        <taxon>Vitaceae</taxon>
        <taxon>Viteae</taxon>
        <taxon>Vitis</taxon>
    </lineage>
</organism>
<comment type="similarity">
    <text evidence="1 6">Belongs to the cytochrome P450 family.</text>
</comment>
<evidence type="ECO:0008006" key="10">
    <source>
        <dbReference type="Google" id="ProtNLM"/>
    </source>
</evidence>
<dbReference type="PRINTS" id="PR00385">
    <property type="entry name" value="P450"/>
</dbReference>
<feature type="chain" id="PRO_5041304663" description="Cytochrome P450" evidence="7">
    <location>
        <begin position="24"/>
        <end position="469"/>
    </location>
</feature>
<evidence type="ECO:0000256" key="6">
    <source>
        <dbReference type="RuleBase" id="RU000461"/>
    </source>
</evidence>
<dbReference type="PANTHER" id="PTHR47950">
    <property type="entry name" value="CYTOCHROME P450, FAMILY 76, SUBFAMILY C, POLYPEPTIDE 5-RELATED"/>
    <property type="match status" value="1"/>
</dbReference>